<feature type="region of interest" description="Disordered" evidence="1">
    <location>
        <begin position="1"/>
        <end position="45"/>
    </location>
</feature>
<evidence type="ECO:0000259" key="2">
    <source>
        <dbReference type="Pfam" id="PF04937"/>
    </source>
</evidence>
<dbReference type="PANTHER" id="PTHR32166">
    <property type="entry name" value="OSJNBA0013A04.12 PROTEIN"/>
    <property type="match status" value="1"/>
</dbReference>
<evidence type="ECO:0000313" key="4">
    <source>
        <dbReference type="RefSeq" id="XP_038978012.1"/>
    </source>
</evidence>
<proteinExistence type="predicted"/>
<feature type="domain" description="DUF659" evidence="2">
    <location>
        <begin position="201"/>
        <end position="294"/>
    </location>
</feature>
<organism evidence="3 4">
    <name type="scientific">Phoenix dactylifera</name>
    <name type="common">Date palm</name>
    <dbReference type="NCBI Taxonomy" id="42345"/>
    <lineage>
        <taxon>Eukaryota</taxon>
        <taxon>Viridiplantae</taxon>
        <taxon>Streptophyta</taxon>
        <taxon>Embryophyta</taxon>
        <taxon>Tracheophyta</taxon>
        <taxon>Spermatophyta</taxon>
        <taxon>Magnoliopsida</taxon>
        <taxon>Liliopsida</taxon>
        <taxon>Arecaceae</taxon>
        <taxon>Coryphoideae</taxon>
        <taxon>Phoeniceae</taxon>
        <taxon>Phoenix</taxon>
    </lineage>
</organism>
<keyword evidence="3" id="KW-1185">Reference proteome</keyword>
<evidence type="ECO:0000313" key="3">
    <source>
        <dbReference type="Proteomes" id="UP000228380"/>
    </source>
</evidence>
<evidence type="ECO:0000256" key="1">
    <source>
        <dbReference type="SAM" id="MobiDB-lite"/>
    </source>
</evidence>
<dbReference type="RefSeq" id="XP_038978012.1">
    <property type="nucleotide sequence ID" value="XM_039122084.1"/>
</dbReference>
<dbReference type="Proteomes" id="UP000228380">
    <property type="component" value="Unplaced"/>
</dbReference>
<dbReference type="PANTHER" id="PTHR32166:SF105">
    <property type="entry name" value="HAT DIMERIZATION DOMAIN-CONTAINING PROTEIN"/>
    <property type="match status" value="1"/>
</dbReference>
<dbReference type="OrthoDB" id="692459at2759"/>
<name>A0A8B8ZXB9_PHODC</name>
<dbReference type="Pfam" id="PF04937">
    <property type="entry name" value="DUF659"/>
    <property type="match status" value="1"/>
</dbReference>
<protein>
    <submittedName>
        <fullName evidence="4">Uncharacterized protein LOC120108486</fullName>
    </submittedName>
</protein>
<feature type="compositionally biased region" description="Basic and acidic residues" evidence="1">
    <location>
        <begin position="1"/>
        <end position="26"/>
    </location>
</feature>
<gene>
    <name evidence="4" type="primary">LOC120108486</name>
</gene>
<dbReference type="InterPro" id="IPR007021">
    <property type="entry name" value="DUF659"/>
</dbReference>
<accession>A0A8B8ZXB9</accession>
<dbReference type="AlphaFoldDB" id="A0A8B8ZXB9"/>
<sequence length="294" mass="33362">MRKKIAEIKTTKERTAKQKAEVERQAAEAPSYHFIESQEVEGPDEETQIQAAIQTNLNNRWQQEVARHRARFGPSFFESNAGSDGSRQDSEFQRTTSVRKGEGRGRGRIAFILIGFGSRKKSSGGIPPGASIHDVDLHAFSRKDSKQQRIDTIWKKEKKDMWRAIGSWFHFSHIPANAADNTYYKSAISAIQSADSGVDPPDPKNIYGELLDNNKELQNWIGSYKSKWPTYGLTLMCDGWTDPTKRAIINFLTYCDTKTFFHKSVDASDKVHNASYILRLMEEVIDQIGQENVV</sequence>
<reference evidence="4" key="1">
    <citation type="submission" date="2025-08" db="UniProtKB">
        <authorList>
            <consortium name="RefSeq"/>
        </authorList>
    </citation>
    <scope>IDENTIFICATION</scope>
    <source>
        <tissue evidence="4">Young leaves</tissue>
    </source>
</reference>
<dbReference type="KEGG" id="pda:120108486"/>
<feature type="region of interest" description="Disordered" evidence="1">
    <location>
        <begin position="76"/>
        <end position="101"/>
    </location>
</feature>
<dbReference type="GeneID" id="120108486"/>